<dbReference type="RefSeq" id="WP_048099418.1">
    <property type="nucleotide sequence ID" value="NZ_JFZT01000039.1"/>
</dbReference>
<dbReference type="STRING" id="1160895.CM19_05855"/>
<organism evidence="6 7">
    <name type="scientific">Candidatus Acidianus copahuensis</name>
    <dbReference type="NCBI Taxonomy" id="1160895"/>
    <lineage>
        <taxon>Archaea</taxon>
        <taxon>Thermoproteota</taxon>
        <taxon>Thermoprotei</taxon>
        <taxon>Sulfolobales</taxon>
        <taxon>Sulfolobaceae</taxon>
        <taxon>Acidianus</taxon>
    </lineage>
</organism>
<keyword evidence="1 3" id="KW-0479">Metal-binding</keyword>
<protein>
    <submittedName>
        <fullName evidence="6">Peptidase M24</fullName>
    </submittedName>
</protein>
<dbReference type="Pfam" id="PF00557">
    <property type="entry name" value="Peptidase_M24"/>
    <property type="match status" value="1"/>
</dbReference>
<dbReference type="InterPro" id="IPR000587">
    <property type="entry name" value="Creatinase_N"/>
</dbReference>
<dbReference type="PANTHER" id="PTHR46112">
    <property type="entry name" value="AMINOPEPTIDASE"/>
    <property type="match status" value="1"/>
</dbReference>
<dbReference type="InterPro" id="IPR036005">
    <property type="entry name" value="Creatinase/aminopeptidase-like"/>
</dbReference>
<evidence type="ECO:0000259" key="5">
    <source>
        <dbReference type="Pfam" id="PF01321"/>
    </source>
</evidence>
<dbReference type="Proteomes" id="UP000024332">
    <property type="component" value="Unassembled WGS sequence"/>
</dbReference>
<accession>A0A031LPI2</accession>
<dbReference type="InterPro" id="IPR000994">
    <property type="entry name" value="Pept_M24"/>
</dbReference>
<evidence type="ECO:0000256" key="2">
    <source>
        <dbReference type="ARBA" id="ARBA00022801"/>
    </source>
</evidence>
<dbReference type="InterPro" id="IPR050659">
    <property type="entry name" value="Peptidase_M24B"/>
</dbReference>
<dbReference type="Gene3D" id="3.90.230.10">
    <property type="entry name" value="Creatinase/methionine aminopeptidase superfamily"/>
    <property type="match status" value="1"/>
</dbReference>
<dbReference type="PANTHER" id="PTHR46112:SF9">
    <property type="entry name" value="XAA-PRO AMINOPEPTIDASE"/>
    <property type="match status" value="1"/>
</dbReference>
<evidence type="ECO:0000256" key="3">
    <source>
        <dbReference type="RuleBase" id="RU000590"/>
    </source>
</evidence>
<sequence length="353" mass="39175">MRLEKLKKLSEELNSCIVISGESNLFYFLGYDGVGSLIYCDGIPTLIVPALEENRASLIKGIDTEIYFPIKISDNFIQSSLVSIILDKIRNASKVSLDANWSSIPFYKAIESKFPVQDISENILKIRAVKDEDELEFIKRSGDITAEAMKVVSERLSEGVEFSEKFLSGIIDYTMKISGAEDYAFPSIVAAGPNSSKPHHVPTDYKVARGDPVVVDIGAKYNGYCFDSTRTFLTEKRDEVRKIYEVVLEAQLEAIDAVVAGIQASEIDKIARKVIEKAGYGRYFVHSTGHGVGIEVHEYPPVSFNSNAILEKNMVITVEPGIYIGGKHGVRIEDTMIVTEGKPIVIETIYKLL</sequence>
<dbReference type="SUPFAM" id="SSF55920">
    <property type="entry name" value="Creatinase/aminopeptidase"/>
    <property type="match status" value="1"/>
</dbReference>
<feature type="domain" description="Peptidase M24" evidence="4">
    <location>
        <begin position="137"/>
        <end position="340"/>
    </location>
</feature>
<dbReference type="CDD" id="cd01092">
    <property type="entry name" value="APP-like"/>
    <property type="match status" value="1"/>
</dbReference>
<name>A0A031LPI2_9CREN</name>
<gene>
    <name evidence="6" type="ORF">CM19_05855</name>
</gene>
<dbReference type="AlphaFoldDB" id="A0A031LPI2"/>
<evidence type="ECO:0000256" key="1">
    <source>
        <dbReference type="ARBA" id="ARBA00022723"/>
    </source>
</evidence>
<comment type="similarity">
    <text evidence="3">Belongs to the peptidase M24B family.</text>
</comment>
<dbReference type="EMBL" id="JFZT01000039">
    <property type="protein sequence ID" value="EZQ06891.1"/>
    <property type="molecule type" value="Genomic_DNA"/>
</dbReference>
<dbReference type="OrthoDB" id="1346at2157"/>
<proteinExistence type="inferred from homology"/>
<dbReference type="InterPro" id="IPR029149">
    <property type="entry name" value="Creatin/AminoP/Spt16_N"/>
</dbReference>
<dbReference type="InterPro" id="IPR001131">
    <property type="entry name" value="Peptidase_M24B_aminopep-P_CS"/>
</dbReference>
<evidence type="ECO:0000259" key="4">
    <source>
        <dbReference type="Pfam" id="PF00557"/>
    </source>
</evidence>
<feature type="domain" description="Creatinase N-terminal" evidence="5">
    <location>
        <begin position="2"/>
        <end position="129"/>
    </location>
</feature>
<reference evidence="6 7" key="1">
    <citation type="submission" date="2014-03" db="EMBL/GenBank/DDBJ databases">
        <title>Draft genome sequence of the novel thermoacidophilic archaea Acidianus copahuensis ALE1 strain, isolated from Copahue volcanic area in Neuquen Argentina.</title>
        <authorList>
            <person name="Urbieta M.S."/>
            <person name="Rascovan N."/>
            <person name="Castro C."/>
            <person name="Revale S."/>
            <person name="Giaveno M.A."/>
            <person name="Vazquez M.P."/>
            <person name="Donati E.R."/>
        </authorList>
    </citation>
    <scope>NUCLEOTIDE SEQUENCE [LARGE SCALE GENOMIC DNA]</scope>
    <source>
        <strain evidence="6 7">ALE1</strain>
    </source>
</reference>
<dbReference type="PROSITE" id="PS00491">
    <property type="entry name" value="PROLINE_PEPTIDASE"/>
    <property type="match status" value="1"/>
</dbReference>
<dbReference type="Pfam" id="PF01321">
    <property type="entry name" value="Creatinase_N"/>
    <property type="match status" value="1"/>
</dbReference>
<evidence type="ECO:0000313" key="7">
    <source>
        <dbReference type="Proteomes" id="UP000024332"/>
    </source>
</evidence>
<evidence type="ECO:0000313" key="6">
    <source>
        <dbReference type="EMBL" id="EZQ06891.1"/>
    </source>
</evidence>
<dbReference type="SUPFAM" id="SSF53092">
    <property type="entry name" value="Creatinase/prolidase N-terminal domain"/>
    <property type="match status" value="1"/>
</dbReference>
<dbReference type="GO" id="GO:0046872">
    <property type="term" value="F:metal ion binding"/>
    <property type="evidence" value="ECO:0007669"/>
    <property type="project" value="UniProtKB-KW"/>
</dbReference>
<keyword evidence="2" id="KW-0378">Hydrolase</keyword>
<dbReference type="GO" id="GO:0016787">
    <property type="term" value="F:hydrolase activity"/>
    <property type="evidence" value="ECO:0007669"/>
    <property type="project" value="UniProtKB-KW"/>
</dbReference>
<comment type="caution">
    <text evidence="6">The sequence shown here is derived from an EMBL/GenBank/DDBJ whole genome shotgun (WGS) entry which is preliminary data.</text>
</comment>
<keyword evidence="7" id="KW-1185">Reference proteome</keyword>
<dbReference type="Gene3D" id="3.40.350.10">
    <property type="entry name" value="Creatinase/prolidase N-terminal domain"/>
    <property type="match status" value="1"/>
</dbReference>